<feature type="compositionally biased region" description="Acidic residues" evidence="1">
    <location>
        <begin position="1"/>
        <end position="48"/>
    </location>
</feature>
<dbReference type="Proteomes" id="UP001286313">
    <property type="component" value="Unassembled WGS sequence"/>
</dbReference>
<dbReference type="EMBL" id="JAWQEG010004974">
    <property type="protein sequence ID" value="KAK3859606.1"/>
    <property type="molecule type" value="Genomic_DNA"/>
</dbReference>
<sequence length="148" mass="18262">MEEVVEEEEGEVEDDEEEEEEDEDDDDEEEEEEDEDDDDEEEEEEEDEEKKNKREEKRQEKKLRQREYAYITRVTKQLNDKTGYWDDFDWKGLHRLETGFTYSNERHALRMKELLQVPQFTRRKDLDAVSFPLKYDNRDYFSKTQPRC</sequence>
<name>A0AAE1EQM5_PETCI</name>
<reference evidence="2" key="1">
    <citation type="submission" date="2023-10" db="EMBL/GenBank/DDBJ databases">
        <title>Genome assemblies of two species of porcelain crab, Petrolisthes cinctipes and Petrolisthes manimaculis (Anomura: Porcellanidae).</title>
        <authorList>
            <person name="Angst P."/>
        </authorList>
    </citation>
    <scope>NUCLEOTIDE SEQUENCE</scope>
    <source>
        <strain evidence="2">PB745_01</strain>
        <tissue evidence="2">Gill</tissue>
    </source>
</reference>
<comment type="caution">
    <text evidence="2">The sequence shown here is derived from an EMBL/GenBank/DDBJ whole genome shotgun (WGS) entry which is preliminary data.</text>
</comment>
<gene>
    <name evidence="2" type="ORF">Pcinc_034291</name>
</gene>
<dbReference type="AlphaFoldDB" id="A0AAE1EQM5"/>
<feature type="region of interest" description="Disordered" evidence="1">
    <location>
        <begin position="1"/>
        <end position="62"/>
    </location>
</feature>
<evidence type="ECO:0000313" key="2">
    <source>
        <dbReference type="EMBL" id="KAK3859606.1"/>
    </source>
</evidence>
<evidence type="ECO:0000256" key="1">
    <source>
        <dbReference type="SAM" id="MobiDB-lite"/>
    </source>
</evidence>
<keyword evidence="3" id="KW-1185">Reference proteome</keyword>
<organism evidence="2 3">
    <name type="scientific">Petrolisthes cinctipes</name>
    <name type="common">Flat porcelain crab</name>
    <dbReference type="NCBI Taxonomy" id="88211"/>
    <lineage>
        <taxon>Eukaryota</taxon>
        <taxon>Metazoa</taxon>
        <taxon>Ecdysozoa</taxon>
        <taxon>Arthropoda</taxon>
        <taxon>Crustacea</taxon>
        <taxon>Multicrustacea</taxon>
        <taxon>Malacostraca</taxon>
        <taxon>Eumalacostraca</taxon>
        <taxon>Eucarida</taxon>
        <taxon>Decapoda</taxon>
        <taxon>Pleocyemata</taxon>
        <taxon>Anomura</taxon>
        <taxon>Galatheoidea</taxon>
        <taxon>Porcellanidae</taxon>
        <taxon>Petrolisthes</taxon>
    </lineage>
</organism>
<evidence type="ECO:0000313" key="3">
    <source>
        <dbReference type="Proteomes" id="UP001286313"/>
    </source>
</evidence>
<feature type="compositionally biased region" description="Basic and acidic residues" evidence="1">
    <location>
        <begin position="49"/>
        <end position="59"/>
    </location>
</feature>
<protein>
    <submittedName>
        <fullName evidence="2">Uncharacterized protein</fullName>
    </submittedName>
</protein>
<accession>A0AAE1EQM5</accession>
<proteinExistence type="predicted"/>